<evidence type="ECO:0008006" key="4">
    <source>
        <dbReference type="Google" id="ProtNLM"/>
    </source>
</evidence>
<comment type="caution">
    <text evidence="2">The sequence shown here is derived from an EMBL/GenBank/DDBJ whole genome shotgun (WGS) entry which is preliminary data.</text>
</comment>
<gene>
    <name evidence="2" type="ORF">V6N11_076770</name>
</gene>
<accession>A0ABR2P9H2</accession>
<dbReference type="InterPro" id="IPR046848">
    <property type="entry name" value="E_motif"/>
</dbReference>
<sequence>MKAQKIKPTEMHYACMVDLLGRVGLLEEAEELIKSLLIIPDARYYTVLSNMYTEAWKWDEANRVKELMKLRGARKKPGCSWVHIQDQVHAFVAGERLERSDPTLWLA</sequence>
<evidence type="ECO:0000256" key="1">
    <source>
        <dbReference type="ARBA" id="ARBA00022737"/>
    </source>
</evidence>
<dbReference type="PANTHER" id="PTHR47926">
    <property type="entry name" value="PENTATRICOPEPTIDE REPEAT-CONTAINING PROTEIN"/>
    <property type="match status" value="1"/>
</dbReference>
<dbReference type="EMBL" id="JBBPBN010000071">
    <property type="protein sequence ID" value="KAK8985078.1"/>
    <property type="molecule type" value="Genomic_DNA"/>
</dbReference>
<dbReference type="Gene3D" id="1.25.40.10">
    <property type="entry name" value="Tetratricopeptide repeat domain"/>
    <property type="match status" value="1"/>
</dbReference>
<evidence type="ECO:0000313" key="2">
    <source>
        <dbReference type="EMBL" id="KAK8985078.1"/>
    </source>
</evidence>
<dbReference type="Pfam" id="PF20431">
    <property type="entry name" value="E_motif"/>
    <property type="match status" value="1"/>
</dbReference>
<dbReference type="PANTHER" id="PTHR47926:SF427">
    <property type="entry name" value="TETRATRICOPEPTIDE-LIKE HELICAL DOMAIN SUPERFAMILY"/>
    <property type="match status" value="1"/>
</dbReference>
<name>A0ABR2P9H2_9ROSI</name>
<keyword evidence="1" id="KW-0677">Repeat</keyword>
<evidence type="ECO:0000313" key="3">
    <source>
        <dbReference type="Proteomes" id="UP001396334"/>
    </source>
</evidence>
<keyword evidence="3" id="KW-1185">Reference proteome</keyword>
<reference evidence="2 3" key="1">
    <citation type="journal article" date="2024" name="G3 (Bethesda)">
        <title>Genome assembly of Hibiscus sabdariffa L. provides insights into metabolisms of medicinal natural products.</title>
        <authorList>
            <person name="Kim T."/>
        </authorList>
    </citation>
    <scope>NUCLEOTIDE SEQUENCE [LARGE SCALE GENOMIC DNA]</scope>
    <source>
        <strain evidence="2">TK-2024</strain>
        <tissue evidence="2">Old leaves</tissue>
    </source>
</reference>
<dbReference type="Pfam" id="PF01535">
    <property type="entry name" value="PPR"/>
    <property type="match status" value="1"/>
</dbReference>
<proteinExistence type="predicted"/>
<dbReference type="InterPro" id="IPR046960">
    <property type="entry name" value="PPR_At4g14850-like_plant"/>
</dbReference>
<dbReference type="InterPro" id="IPR002885">
    <property type="entry name" value="PPR_rpt"/>
</dbReference>
<protein>
    <recommendedName>
        <fullName evidence="4">Pentatricopeptide repeat-containing protein</fullName>
    </recommendedName>
</protein>
<dbReference type="Proteomes" id="UP001396334">
    <property type="component" value="Unassembled WGS sequence"/>
</dbReference>
<organism evidence="2 3">
    <name type="scientific">Hibiscus sabdariffa</name>
    <name type="common">roselle</name>
    <dbReference type="NCBI Taxonomy" id="183260"/>
    <lineage>
        <taxon>Eukaryota</taxon>
        <taxon>Viridiplantae</taxon>
        <taxon>Streptophyta</taxon>
        <taxon>Embryophyta</taxon>
        <taxon>Tracheophyta</taxon>
        <taxon>Spermatophyta</taxon>
        <taxon>Magnoliopsida</taxon>
        <taxon>eudicotyledons</taxon>
        <taxon>Gunneridae</taxon>
        <taxon>Pentapetalae</taxon>
        <taxon>rosids</taxon>
        <taxon>malvids</taxon>
        <taxon>Malvales</taxon>
        <taxon>Malvaceae</taxon>
        <taxon>Malvoideae</taxon>
        <taxon>Hibiscus</taxon>
    </lineage>
</organism>
<dbReference type="InterPro" id="IPR011990">
    <property type="entry name" value="TPR-like_helical_dom_sf"/>
</dbReference>